<name>A0A8A1LCB4_AJEC8</name>
<proteinExistence type="predicted"/>
<evidence type="ECO:0000313" key="2">
    <source>
        <dbReference type="Proteomes" id="UP000663419"/>
    </source>
</evidence>
<dbReference type="EMBL" id="CP069102">
    <property type="protein sequence ID" value="QSS49407.1"/>
    <property type="molecule type" value="Genomic_DNA"/>
</dbReference>
<reference evidence="1" key="1">
    <citation type="submission" date="2021-01" db="EMBL/GenBank/DDBJ databases">
        <title>Chromosome-level genome assembly of a human fungal pathogen reveals clustering of transcriptionally co-regulated genes.</title>
        <authorList>
            <person name="Voorhies M."/>
            <person name="Cohen S."/>
            <person name="Shea T.P."/>
            <person name="Petrus S."/>
            <person name="Munoz J.F."/>
            <person name="Poplawski S."/>
            <person name="Goldman W.E."/>
            <person name="Michael T."/>
            <person name="Cuomo C.A."/>
            <person name="Sil A."/>
            <person name="Beyhan S."/>
        </authorList>
    </citation>
    <scope>NUCLEOTIDE SEQUENCE</scope>
    <source>
        <strain evidence="1">H88</strain>
    </source>
</reference>
<dbReference type="Proteomes" id="UP000663419">
    <property type="component" value="Chromosome 1"/>
</dbReference>
<evidence type="ECO:0000313" key="1">
    <source>
        <dbReference type="EMBL" id="QSS49407.1"/>
    </source>
</evidence>
<dbReference type="VEuPathDB" id="FungiDB:I7I53_09745"/>
<accession>A0A8A1LCB4</accession>
<organism evidence="1 2">
    <name type="scientific">Ajellomyces capsulatus (strain H88)</name>
    <name type="common">Darling's disease fungus</name>
    <name type="synonym">Histoplasma capsulatum</name>
    <dbReference type="NCBI Taxonomy" id="544711"/>
    <lineage>
        <taxon>Eukaryota</taxon>
        <taxon>Fungi</taxon>
        <taxon>Dikarya</taxon>
        <taxon>Ascomycota</taxon>
        <taxon>Pezizomycotina</taxon>
        <taxon>Eurotiomycetes</taxon>
        <taxon>Eurotiomycetidae</taxon>
        <taxon>Onygenales</taxon>
        <taxon>Ajellomycetaceae</taxon>
        <taxon>Histoplasma</taxon>
    </lineage>
</organism>
<protein>
    <submittedName>
        <fullName evidence="1">DNA polymerase iota</fullName>
    </submittedName>
</protein>
<gene>
    <name evidence="1" type="ORF">I7I53_09745</name>
</gene>
<sequence length="76" mass="8706">MCNVRCADSSFCPPSSRGVPFCLSLNLFPLETLFHLFNDKEKTGRLLTRCLFFDPKAVQRPHFFVFCSLSATESQR</sequence>
<dbReference type="AlphaFoldDB" id="A0A8A1LCB4"/>